<feature type="transmembrane region" description="Helical" evidence="6">
    <location>
        <begin position="218"/>
        <end position="238"/>
    </location>
</feature>
<dbReference type="InterPro" id="IPR029016">
    <property type="entry name" value="GAF-like_dom_sf"/>
</dbReference>
<reference evidence="8 9" key="1">
    <citation type="submission" date="2015-04" db="EMBL/GenBank/DDBJ databases">
        <title>Taxonomic description and genome sequence of Bacillus campisalis sp. nov., a novel member of the genus Bacillus isolated from solar saltern.</title>
        <authorList>
            <person name="Mathan Kumar R."/>
            <person name="Kaur G."/>
            <person name="Kumar A."/>
            <person name="Singh N.K."/>
            <person name="Kaur N."/>
            <person name="Kumar N."/>
            <person name="Mayilraj S."/>
        </authorList>
    </citation>
    <scope>NUCLEOTIDE SEQUENCE [LARGE SCALE GENOMIC DNA]</scope>
    <source>
        <strain evidence="8 9">SA2-6</strain>
    </source>
</reference>
<dbReference type="Gene3D" id="3.30.565.10">
    <property type="entry name" value="Histidine kinase-like ATPase, C-terminal domain"/>
    <property type="match status" value="1"/>
</dbReference>
<dbReference type="InterPro" id="IPR036890">
    <property type="entry name" value="HATPase_C_sf"/>
</dbReference>
<dbReference type="InterPro" id="IPR011712">
    <property type="entry name" value="Sig_transdc_His_kin_sub3_dim/P"/>
</dbReference>
<evidence type="ECO:0000256" key="4">
    <source>
        <dbReference type="ARBA" id="ARBA00022777"/>
    </source>
</evidence>
<dbReference type="PANTHER" id="PTHR24421">
    <property type="entry name" value="NITRATE/NITRITE SENSOR PROTEIN NARX-RELATED"/>
    <property type="match status" value="1"/>
</dbReference>
<protein>
    <recommendedName>
        <fullName evidence="2">histidine kinase</fullName>
        <ecNumber evidence="2">2.7.13.3</ecNumber>
    </recommendedName>
</protein>
<dbReference type="GO" id="GO:0000155">
    <property type="term" value="F:phosphorelay sensor kinase activity"/>
    <property type="evidence" value="ECO:0007669"/>
    <property type="project" value="InterPro"/>
</dbReference>
<keyword evidence="6" id="KW-1133">Transmembrane helix</keyword>
<accession>A0A0M2SY50</accession>
<evidence type="ECO:0000256" key="5">
    <source>
        <dbReference type="ARBA" id="ARBA00023012"/>
    </source>
</evidence>
<dbReference type="GO" id="GO:0016020">
    <property type="term" value="C:membrane"/>
    <property type="evidence" value="ECO:0007669"/>
    <property type="project" value="InterPro"/>
</dbReference>
<keyword evidence="5" id="KW-0902">Two-component regulatory system</keyword>
<keyword evidence="6" id="KW-0472">Membrane</keyword>
<feature type="transmembrane region" description="Helical" evidence="6">
    <location>
        <begin position="187"/>
        <end position="206"/>
    </location>
</feature>
<dbReference type="SUPFAM" id="SSF55874">
    <property type="entry name" value="ATPase domain of HSP90 chaperone/DNA topoisomerase II/histidine kinase"/>
    <property type="match status" value="1"/>
</dbReference>
<dbReference type="PATRIC" id="fig|1408103.3.peg.1077"/>
<dbReference type="PANTHER" id="PTHR24421:SF62">
    <property type="entry name" value="SENSORY TRANSDUCTION HISTIDINE KINASE"/>
    <property type="match status" value="1"/>
</dbReference>
<feature type="transmembrane region" description="Helical" evidence="6">
    <location>
        <begin position="148"/>
        <end position="166"/>
    </location>
</feature>
<dbReference type="SUPFAM" id="SSF55781">
    <property type="entry name" value="GAF domain-like"/>
    <property type="match status" value="1"/>
</dbReference>
<feature type="transmembrane region" description="Helical" evidence="6">
    <location>
        <begin position="46"/>
        <end position="66"/>
    </location>
</feature>
<dbReference type="AlphaFoldDB" id="A0A0M2SY50"/>
<keyword evidence="4 8" id="KW-0418">Kinase</keyword>
<evidence type="ECO:0000259" key="7">
    <source>
        <dbReference type="SMART" id="SM00387"/>
    </source>
</evidence>
<dbReference type="Pfam" id="PF07730">
    <property type="entry name" value="HisKA_3"/>
    <property type="match status" value="1"/>
</dbReference>
<evidence type="ECO:0000256" key="1">
    <source>
        <dbReference type="ARBA" id="ARBA00000085"/>
    </source>
</evidence>
<organism evidence="8 9">
    <name type="scientific">Mesobacillus campisalis</name>
    <dbReference type="NCBI Taxonomy" id="1408103"/>
    <lineage>
        <taxon>Bacteria</taxon>
        <taxon>Bacillati</taxon>
        <taxon>Bacillota</taxon>
        <taxon>Bacilli</taxon>
        <taxon>Bacillales</taxon>
        <taxon>Bacillaceae</taxon>
        <taxon>Mesobacillus</taxon>
    </lineage>
</organism>
<evidence type="ECO:0000313" key="8">
    <source>
        <dbReference type="EMBL" id="KKK39103.1"/>
    </source>
</evidence>
<evidence type="ECO:0000256" key="6">
    <source>
        <dbReference type="SAM" id="Phobius"/>
    </source>
</evidence>
<comment type="catalytic activity">
    <reaction evidence="1">
        <text>ATP + protein L-histidine = ADP + protein N-phospho-L-histidine.</text>
        <dbReference type="EC" id="2.7.13.3"/>
    </reaction>
</comment>
<evidence type="ECO:0000256" key="3">
    <source>
        <dbReference type="ARBA" id="ARBA00022679"/>
    </source>
</evidence>
<dbReference type="SMART" id="SM00387">
    <property type="entry name" value="HATPase_c"/>
    <property type="match status" value="1"/>
</dbReference>
<evidence type="ECO:0000313" key="9">
    <source>
        <dbReference type="Proteomes" id="UP000034166"/>
    </source>
</evidence>
<feature type="transmembrane region" description="Helical" evidence="6">
    <location>
        <begin position="78"/>
        <end position="103"/>
    </location>
</feature>
<dbReference type="Pfam" id="PF02518">
    <property type="entry name" value="HATPase_c"/>
    <property type="match status" value="1"/>
</dbReference>
<dbReference type="Gene3D" id="1.20.5.1930">
    <property type="match status" value="1"/>
</dbReference>
<dbReference type="EC" id="2.7.13.3" evidence="2"/>
<sequence length="622" mass="70790">MEDWRLINVLNQREKYSKFLLAAVSLVGWAIITRSLKDMYLPHEPIVLLLLTLFLFLSEYFPMPVWRGFTSISFPLLYVIYILYGVSYTLVIFAIAVLTVNLIQRRPVRIVFFNPAQLIVSFFLSHILLFHAIPILEKFTDSEIMLGLAQYSMLLALFLLFNNLIVDMVLVIRPQPYPFKIWLQKSITEGLSGLVSLLYGFLLYFIGQDRGEIDIFSYFFFFSPLVGLALLSSVIVRLRKERKRLKALFNITNELNQMLPTQKWLSKLKESFQDFMNVDALLLWVKEGGEWQLAIKDGHVRKNAETTSNLLSSFDEVKSPLIFDNRKKGFGPADSFFEKDIKSAVYSPLVIDNETVGMFFVGRSRTRSFEDEDIRSIATLSNQLAVILKTKMLFNEKEKRIVLEERNRIAREIHDGLAQTLAGAVMKLDTAGKKIAKQPQVTAMLVKESILGLRESLKEVRASIYALRPYPTERTGLKMAIANKIEAVRKDHGKIIHFEVRGHEEELSPMAEKVLFDTFKESIQNAVKHSNADKLEVLLSYQSEHILLKIKDNGKGFSLFQAMLKARTQPHFGILQMNDAADKINASLQIDSHEGSGTEVTIIVPKMGFEGGSQIDQADAGG</sequence>
<dbReference type="Gene3D" id="3.30.450.40">
    <property type="match status" value="1"/>
</dbReference>
<gene>
    <name evidence="8" type="ORF">WQ57_04790</name>
</gene>
<evidence type="ECO:0000256" key="2">
    <source>
        <dbReference type="ARBA" id="ARBA00012438"/>
    </source>
</evidence>
<feature type="transmembrane region" description="Helical" evidence="6">
    <location>
        <begin position="115"/>
        <end position="136"/>
    </location>
</feature>
<dbReference type="EMBL" id="LAYY01000004">
    <property type="protein sequence ID" value="KKK39103.1"/>
    <property type="molecule type" value="Genomic_DNA"/>
</dbReference>
<keyword evidence="3" id="KW-0808">Transferase</keyword>
<dbReference type="InterPro" id="IPR050482">
    <property type="entry name" value="Sensor_HK_TwoCompSys"/>
</dbReference>
<comment type="caution">
    <text evidence="8">The sequence shown here is derived from an EMBL/GenBank/DDBJ whole genome shotgun (WGS) entry which is preliminary data.</text>
</comment>
<keyword evidence="9" id="KW-1185">Reference proteome</keyword>
<dbReference type="GO" id="GO:0046983">
    <property type="term" value="F:protein dimerization activity"/>
    <property type="evidence" value="ECO:0007669"/>
    <property type="project" value="InterPro"/>
</dbReference>
<proteinExistence type="predicted"/>
<dbReference type="Proteomes" id="UP000034166">
    <property type="component" value="Unassembled WGS sequence"/>
</dbReference>
<dbReference type="CDD" id="cd16917">
    <property type="entry name" value="HATPase_UhpB-NarQ-NarX-like"/>
    <property type="match status" value="1"/>
</dbReference>
<keyword evidence="6" id="KW-0812">Transmembrane</keyword>
<feature type="domain" description="Histidine kinase/HSP90-like ATPase" evidence="7">
    <location>
        <begin position="510"/>
        <end position="608"/>
    </location>
</feature>
<name>A0A0M2SY50_9BACI</name>
<dbReference type="InterPro" id="IPR003594">
    <property type="entry name" value="HATPase_dom"/>
</dbReference>